<dbReference type="Pfam" id="PF10851">
    <property type="entry name" value="DUF2652"/>
    <property type="match status" value="1"/>
</dbReference>
<organism evidence="1">
    <name type="scientific">marine metagenome</name>
    <dbReference type="NCBI Taxonomy" id="408172"/>
    <lineage>
        <taxon>unclassified sequences</taxon>
        <taxon>metagenomes</taxon>
        <taxon>ecological metagenomes</taxon>
    </lineage>
</organism>
<reference evidence="1" key="1">
    <citation type="submission" date="2018-05" db="EMBL/GenBank/DDBJ databases">
        <authorList>
            <person name="Lanie J.A."/>
            <person name="Ng W.-L."/>
            <person name="Kazmierczak K.M."/>
            <person name="Andrzejewski T.M."/>
            <person name="Davidsen T.M."/>
            <person name="Wayne K.J."/>
            <person name="Tettelin H."/>
            <person name="Glass J.I."/>
            <person name="Rusch D."/>
            <person name="Podicherti R."/>
            <person name="Tsui H.-C.T."/>
            <person name="Winkler M.E."/>
        </authorList>
    </citation>
    <scope>NUCLEOTIDE SEQUENCE</scope>
</reference>
<dbReference type="Gene3D" id="3.30.70.1230">
    <property type="entry name" value="Nucleotide cyclase"/>
    <property type="match status" value="1"/>
</dbReference>
<name>A0A381VWS0_9ZZZZ</name>
<dbReference type="InterPro" id="IPR020503">
    <property type="entry name" value="Uncharacterised_Rv2561"/>
</dbReference>
<evidence type="ECO:0000313" key="1">
    <source>
        <dbReference type="EMBL" id="SVA44704.1"/>
    </source>
</evidence>
<dbReference type="InterPro" id="IPR029787">
    <property type="entry name" value="Nucleotide_cyclase"/>
</dbReference>
<evidence type="ECO:0008006" key="2">
    <source>
        <dbReference type="Google" id="ProtNLM"/>
    </source>
</evidence>
<protein>
    <recommendedName>
        <fullName evidence="2">Guanylate cyclase domain-containing protein</fullName>
    </recommendedName>
</protein>
<sequence>VKNNKGFIVLVDISGYTRFVRSHKVSKIPILGKKLEDINEEHAETIISDLLEKVLEELDDTLIINKLQGDAALFYAVPDDPENFSEKVIAKLQTCFEVFNTRLNELVFCQTCPCDPCQQVGKLKLKSIVHYGDFLIKKVSRFEEIAGEDVILAHRLMKNSVEASEYLLYTDNVAKLKDFSYLGELDHRTEQCEGLGDVDVSVFYPEGFFQAGQLPEKVSKLKQFLLMKEFFKAPKTRKILEDQFSTQAT</sequence>
<dbReference type="AlphaFoldDB" id="A0A381VWS0"/>
<gene>
    <name evidence="1" type="ORF">METZ01_LOCUS97558</name>
</gene>
<dbReference type="EMBL" id="UINC01010014">
    <property type="protein sequence ID" value="SVA44704.1"/>
    <property type="molecule type" value="Genomic_DNA"/>
</dbReference>
<proteinExistence type="predicted"/>
<accession>A0A381VWS0</accession>
<feature type="non-terminal residue" evidence="1">
    <location>
        <position position="1"/>
    </location>
</feature>